<dbReference type="EMBL" id="JBBKZV010000014">
    <property type="protein sequence ID" value="MEJ8824559.1"/>
    <property type="molecule type" value="Genomic_DNA"/>
</dbReference>
<dbReference type="Proteomes" id="UP001363010">
    <property type="component" value="Unassembled WGS sequence"/>
</dbReference>
<keyword evidence="1" id="KW-0805">Transcription regulation</keyword>
<evidence type="ECO:0000313" key="5">
    <source>
        <dbReference type="EMBL" id="MEJ8824559.1"/>
    </source>
</evidence>
<organism evidence="5 6">
    <name type="scientific">Variovorax humicola</name>
    <dbReference type="NCBI Taxonomy" id="1769758"/>
    <lineage>
        <taxon>Bacteria</taxon>
        <taxon>Pseudomonadati</taxon>
        <taxon>Pseudomonadota</taxon>
        <taxon>Betaproteobacteria</taxon>
        <taxon>Burkholderiales</taxon>
        <taxon>Comamonadaceae</taxon>
        <taxon>Variovorax</taxon>
    </lineage>
</organism>
<dbReference type="InterPro" id="IPR028082">
    <property type="entry name" value="Peripla_BP_I"/>
</dbReference>
<keyword evidence="2" id="KW-0238">DNA-binding</keyword>
<name>A0ABU8W3C9_9BURK</name>
<keyword evidence="3" id="KW-0804">Transcription</keyword>
<evidence type="ECO:0000256" key="2">
    <source>
        <dbReference type="ARBA" id="ARBA00023125"/>
    </source>
</evidence>
<reference evidence="5 6" key="1">
    <citation type="submission" date="2024-03" db="EMBL/GenBank/DDBJ databases">
        <title>Novel species of the genus Variovorax.</title>
        <authorList>
            <person name="Liu Q."/>
            <person name="Xin Y.-H."/>
        </authorList>
    </citation>
    <scope>NUCLEOTIDE SEQUENCE [LARGE SCALE GENOMIC DNA]</scope>
    <source>
        <strain evidence="5 6">KACC 18501</strain>
    </source>
</reference>
<sequence>MSVWPVGVEVPKDLSVVGFDDLEMARHLHPALTTMRVPTEAMWSTAADRLLGTLAGETPPRNTEVEVALVVRESTGPAPRA</sequence>
<comment type="caution">
    <text evidence="5">The sequence shown here is derived from an EMBL/GenBank/DDBJ whole genome shotgun (WGS) entry which is preliminary data.</text>
</comment>
<gene>
    <name evidence="5" type="ORF">WKW80_21390</name>
</gene>
<proteinExistence type="predicted"/>
<protein>
    <submittedName>
        <fullName evidence="5">Substrate-binding domain-containing protein</fullName>
    </submittedName>
</protein>
<accession>A0ABU8W3C9</accession>
<evidence type="ECO:0000256" key="1">
    <source>
        <dbReference type="ARBA" id="ARBA00023015"/>
    </source>
</evidence>
<evidence type="ECO:0000313" key="6">
    <source>
        <dbReference type="Proteomes" id="UP001363010"/>
    </source>
</evidence>
<keyword evidence="6" id="KW-1185">Reference proteome</keyword>
<feature type="domain" description="Transcriptional regulator LacI/GalR-like sensor" evidence="4">
    <location>
        <begin position="7"/>
        <end position="75"/>
    </location>
</feature>
<dbReference type="PANTHER" id="PTHR30146:SF138">
    <property type="entry name" value="TRANSCRIPTIONAL REGULATORY PROTEIN"/>
    <property type="match status" value="1"/>
</dbReference>
<evidence type="ECO:0000256" key="3">
    <source>
        <dbReference type="ARBA" id="ARBA00023163"/>
    </source>
</evidence>
<dbReference type="PANTHER" id="PTHR30146">
    <property type="entry name" value="LACI-RELATED TRANSCRIPTIONAL REPRESSOR"/>
    <property type="match status" value="1"/>
</dbReference>
<dbReference type="Pfam" id="PF13377">
    <property type="entry name" value="Peripla_BP_3"/>
    <property type="match status" value="1"/>
</dbReference>
<dbReference type="Gene3D" id="3.40.50.2300">
    <property type="match status" value="1"/>
</dbReference>
<dbReference type="InterPro" id="IPR046335">
    <property type="entry name" value="LacI/GalR-like_sensor"/>
</dbReference>
<evidence type="ECO:0000259" key="4">
    <source>
        <dbReference type="Pfam" id="PF13377"/>
    </source>
</evidence>
<dbReference type="RefSeq" id="WP_340365582.1">
    <property type="nucleotide sequence ID" value="NZ_JBBKZV010000014.1"/>
</dbReference>
<dbReference type="SUPFAM" id="SSF53822">
    <property type="entry name" value="Periplasmic binding protein-like I"/>
    <property type="match status" value="1"/>
</dbReference>